<reference evidence="2 3" key="1">
    <citation type="journal article" date="2020" name="Mol. Biol. Evol.">
        <title>Distinct Expression and Methylation Patterns for Genes with Different Fates following a Single Whole-Genome Duplication in Flowering Plants.</title>
        <authorList>
            <person name="Shi T."/>
            <person name="Rahmani R.S."/>
            <person name="Gugger P.F."/>
            <person name="Wang M."/>
            <person name="Li H."/>
            <person name="Zhang Y."/>
            <person name="Li Z."/>
            <person name="Wang Q."/>
            <person name="Van de Peer Y."/>
            <person name="Marchal K."/>
            <person name="Chen J."/>
        </authorList>
    </citation>
    <scope>NUCLEOTIDE SEQUENCE [LARGE SCALE GENOMIC DNA]</scope>
    <source>
        <tissue evidence="2">Leaf</tissue>
    </source>
</reference>
<evidence type="ECO:0000256" key="1">
    <source>
        <dbReference type="SAM" id="MobiDB-lite"/>
    </source>
</evidence>
<name>A0A822YLX0_NELNU</name>
<keyword evidence="3" id="KW-1185">Reference proteome</keyword>
<feature type="region of interest" description="Disordered" evidence="1">
    <location>
        <begin position="131"/>
        <end position="164"/>
    </location>
</feature>
<evidence type="ECO:0008006" key="4">
    <source>
        <dbReference type="Google" id="ProtNLM"/>
    </source>
</evidence>
<dbReference type="AlphaFoldDB" id="A0A822YLX0"/>
<dbReference type="EMBL" id="DUZY01000003">
    <property type="protein sequence ID" value="DAD33073.1"/>
    <property type="molecule type" value="Genomic_DNA"/>
</dbReference>
<comment type="caution">
    <text evidence="2">The sequence shown here is derived from an EMBL/GenBank/DDBJ whole genome shotgun (WGS) entry which is preliminary data.</text>
</comment>
<proteinExistence type="predicted"/>
<accession>A0A822YLX0</accession>
<organism evidence="2 3">
    <name type="scientific">Nelumbo nucifera</name>
    <name type="common">Sacred lotus</name>
    <dbReference type="NCBI Taxonomy" id="4432"/>
    <lineage>
        <taxon>Eukaryota</taxon>
        <taxon>Viridiplantae</taxon>
        <taxon>Streptophyta</taxon>
        <taxon>Embryophyta</taxon>
        <taxon>Tracheophyta</taxon>
        <taxon>Spermatophyta</taxon>
        <taxon>Magnoliopsida</taxon>
        <taxon>Proteales</taxon>
        <taxon>Nelumbonaceae</taxon>
        <taxon>Nelumbo</taxon>
    </lineage>
</organism>
<gene>
    <name evidence="2" type="ORF">HUJ06_011924</name>
</gene>
<feature type="compositionally biased region" description="Acidic residues" evidence="1">
    <location>
        <begin position="141"/>
        <end position="157"/>
    </location>
</feature>
<sequence length="164" mass="18853">MYENINDLCIGCGFLGHKSYNCPTIIGEGWNAIKKRKKYTTKRPKFGRNLELRNEGKGHKFTWFKDREKDLVDKDKALAIIKMLRPGHTSLVPPHPKLKCVAKNQITITDDFEHSNVFDVMGIKKVNIEDKSENEKMIEGNDGDGEIDDIEEDDEEFVKDAKQL</sequence>
<evidence type="ECO:0000313" key="3">
    <source>
        <dbReference type="Proteomes" id="UP000607653"/>
    </source>
</evidence>
<protein>
    <recommendedName>
        <fullName evidence="4">CCHC-type domain-containing protein</fullName>
    </recommendedName>
</protein>
<dbReference type="Proteomes" id="UP000607653">
    <property type="component" value="Unassembled WGS sequence"/>
</dbReference>
<evidence type="ECO:0000313" key="2">
    <source>
        <dbReference type="EMBL" id="DAD33073.1"/>
    </source>
</evidence>